<keyword evidence="1" id="KW-0378">Hydrolase</keyword>
<dbReference type="PANTHER" id="PTHR33630">
    <property type="entry name" value="CUTINASE RV1984C-RELATED-RELATED"/>
    <property type="match status" value="1"/>
</dbReference>
<proteinExistence type="predicted"/>
<keyword evidence="6" id="KW-1185">Reference proteome</keyword>
<dbReference type="SMART" id="SM01110">
    <property type="entry name" value="Cutinase"/>
    <property type="match status" value="1"/>
</dbReference>
<name>A0A1B8AYF0_FUSPO</name>
<comment type="caution">
    <text evidence="5">The sequence shown here is derived from an EMBL/GenBank/DDBJ whole genome shotgun (WGS) entry which is preliminary data.</text>
</comment>
<feature type="chain" id="PRO_5008603402" description="Cutinase" evidence="4">
    <location>
        <begin position="18"/>
        <end position="374"/>
    </location>
</feature>
<dbReference type="Gene3D" id="3.40.50.1820">
    <property type="entry name" value="alpha/beta hydrolase"/>
    <property type="match status" value="1"/>
</dbReference>
<dbReference type="InterPro" id="IPR029058">
    <property type="entry name" value="AB_hydrolase_fold"/>
</dbReference>
<keyword evidence="2" id="KW-1015">Disulfide bond</keyword>
<sequence>MRTFALSTVVFVTGTVAQNAWKTCYDGLFMIAARGTNEDKGSGRIGDIAEAVAKRINGSHVYGLDYPATFQDPDYEESEADGVKKLKDILGSYFYQCPNNKVAVFGYSQGGQVASDVFCGGSGGDFPTNEPVTAKDVEKNVIAVITFGDPSHVANVSYNVGSSINDGVFQRNDTKLCEDKYSDIFHAYCDTGDVYCDRGDDTEIHSSYFKKYGNKVEDLVVEKYESAMSESTTTPTSEATGSATSAASEVTSVDAPGNAYPHPGLNKLTRFKLQQLAHTLLKEFRCTDGRNTCQIYSQWPSCPVPCWPEQVDKIMPRRSPIVWAVKLTGVSGSTEDHVPRWLGWEVDTSEVKDKDARDDESNISSQSMMGHGYS</sequence>
<reference evidence="5 6" key="1">
    <citation type="submission" date="2016-06" db="EMBL/GenBank/DDBJ databases">
        <title>Living apart together: crosstalk between the core and supernumerary genomes in a fungal plant pathogen.</title>
        <authorList>
            <person name="Vanheule A."/>
            <person name="Audenaert K."/>
            <person name="Warris S."/>
            <person name="Van De Geest H."/>
            <person name="Schijlen E."/>
            <person name="Hofte M."/>
            <person name="De Saeger S."/>
            <person name="Haesaert G."/>
            <person name="Waalwijk C."/>
            <person name="Van Der Lee T."/>
        </authorList>
    </citation>
    <scope>NUCLEOTIDE SEQUENCE [LARGE SCALE GENOMIC DNA]</scope>
    <source>
        <strain evidence="5 6">2516</strain>
    </source>
</reference>
<dbReference type="Proteomes" id="UP000091967">
    <property type="component" value="Unassembled WGS sequence"/>
</dbReference>
<organism evidence="5 6">
    <name type="scientific">Fusarium poae</name>
    <dbReference type="NCBI Taxonomy" id="36050"/>
    <lineage>
        <taxon>Eukaryota</taxon>
        <taxon>Fungi</taxon>
        <taxon>Dikarya</taxon>
        <taxon>Ascomycota</taxon>
        <taxon>Pezizomycotina</taxon>
        <taxon>Sordariomycetes</taxon>
        <taxon>Hypocreomycetidae</taxon>
        <taxon>Hypocreales</taxon>
        <taxon>Nectriaceae</taxon>
        <taxon>Fusarium</taxon>
    </lineage>
</organism>
<evidence type="ECO:0000256" key="4">
    <source>
        <dbReference type="SAM" id="SignalP"/>
    </source>
</evidence>
<dbReference type="OMA" id="FGDPTHV"/>
<dbReference type="PANTHER" id="PTHR33630:SF9">
    <property type="entry name" value="CUTINASE 4"/>
    <property type="match status" value="1"/>
</dbReference>
<protein>
    <recommendedName>
        <fullName evidence="7">Cutinase</fullName>
    </recommendedName>
</protein>
<dbReference type="InterPro" id="IPR000675">
    <property type="entry name" value="Cutinase/axe"/>
</dbReference>
<evidence type="ECO:0000256" key="1">
    <source>
        <dbReference type="ARBA" id="ARBA00022801"/>
    </source>
</evidence>
<dbReference type="EMBL" id="LYXU01000002">
    <property type="protein sequence ID" value="OBS25411.1"/>
    <property type="molecule type" value="Genomic_DNA"/>
</dbReference>
<dbReference type="AlphaFoldDB" id="A0A1B8AYF0"/>
<evidence type="ECO:0000313" key="5">
    <source>
        <dbReference type="EMBL" id="OBS25411.1"/>
    </source>
</evidence>
<accession>A0A1B8AYF0</accession>
<dbReference type="Pfam" id="PF01083">
    <property type="entry name" value="Cutinase"/>
    <property type="match status" value="1"/>
</dbReference>
<evidence type="ECO:0008006" key="7">
    <source>
        <dbReference type="Google" id="ProtNLM"/>
    </source>
</evidence>
<feature type="region of interest" description="Disordered" evidence="3">
    <location>
        <begin position="352"/>
        <end position="374"/>
    </location>
</feature>
<evidence type="ECO:0000256" key="2">
    <source>
        <dbReference type="ARBA" id="ARBA00023157"/>
    </source>
</evidence>
<feature type="region of interest" description="Disordered" evidence="3">
    <location>
        <begin position="227"/>
        <end position="247"/>
    </location>
</feature>
<dbReference type="STRING" id="36050.A0A1B8AYF0"/>
<evidence type="ECO:0000256" key="3">
    <source>
        <dbReference type="SAM" id="MobiDB-lite"/>
    </source>
</evidence>
<gene>
    <name evidence="5" type="ORF">FPOA_05944</name>
</gene>
<dbReference type="SUPFAM" id="SSF53474">
    <property type="entry name" value="alpha/beta-Hydrolases"/>
    <property type="match status" value="1"/>
</dbReference>
<dbReference type="GO" id="GO:0052689">
    <property type="term" value="F:carboxylic ester hydrolase activity"/>
    <property type="evidence" value="ECO:0007669"/>
    <property type="project" value="UniProtKB-ARBA"/>
</dbReference>
<evidence type="ECO:0000313" key="6">
    <source>
        <dbReference type="Proteomes" id="UP000091967"/>
    </source>
</evidence>
<keyword evidence="4" id="KW-0732">Signal</keyword>
<feature type="signal peptide" evidence="4">
    <location>
        <begin position="1"/>
        <end position="17"/>
    </location>
</feature>